<dbReference type="InterPro" id="IPR003714">
    <property type="entry name" value="PhoH"/>
</dbReference>
<accession>A0A7X2N1E9</accession>
<evidence type="ECO:0000256" key="3">
    <source>
        <dbReference type="ARBA" id="ARBA00022490"/>
    </source>
</evidence>
<proteinExistence type="inferred from homology"/>
<feature type="domain" description="PhoH-like protein" evidence="7">
    <location>
        <begin position="2"/>
        <end position="204"/>
    </location>
</feature>
<evidence type="ECO:0000313" key="9">
    <source>
        <dbReference type="Proteomes" id="UP000470082"/>
    </source>
</evidence>
<evidence type="ECO:0000313" key="8">
    <source>
        <dbReference type="EMBL" id="MSS00690.1"/>
    </source>
</evidence>
<comment type="similarity">
    <text evidence="2">Belongs to the PhoH family.</text>
</comment>
<keyword evidence="5" id="KW-0067">ATP-binding</keyword>
<dbReference type="GO" id="GO:0005524">
    <property type="term" value="F:ATP binding"/>
    <property type="evidence" value="ECO:0007669"/>
    <property type="project" value="UniProtKB-KW"/>
</dbReference>
<reference evidence="8 9" key="1">
    <citation type="submission" date="2019-08" db="EMBL/GenBank/DDBJ databases">
        <title>In-depth cultivation of the pig gut microbiome towards novel bacterial diversity and tailored functional studies.</title>
        <authorList>
            <person name="Wylensek D."/>
            <person name="Hitch T.C.A."/>
            <person name="Clavel T."/>
        </authorList>
    </citation>
    <scope>NUCLEOTIDE SEQUENCE [LARGE SCALE GENOMIC DNA]</scope>
    <source>
        <strain evidence="8 9">LKV-178-WT-2G</strain>
    </source>
</reference>
<evidence type="ECO:0000256" key="5">
    <source>
        <dbReference type="ARBA" id="ARBA00022840"/>
    </source>
</evidence>
<dbReference type="PANTHER" id="PTHR30473:SF1">
    <property type="entry name" value="PHOH-LIKE PROTEIN"/>
    <property type="match status" value="1"/>
</dbReference>
<dbReference type="PANTHER" id="PTHR30473">
    <property type="entry name" value="PROTEIN PHOH"/>
    <property type="match status" value="1"/>
</dbReference>
<evidence type="ECO:0000256" key="1">
    <source>
        <dbReference type="ARBA" id="ARBA00004496"/>
    </source>
</evidence>
<keyword evidence="4" id="KW-0547">Nucleotide-binding</keyword>
<organism evidence="8 9">
    <name type="scientific">Floccifex porci</name>
    <dbReference type="NCBI Taxonomy" id="2606629"/>
    <lineage>
        <taxon>Bacteria</taxon>
        <taxon>Bacillati</taxon>
        <taxon>Bacillota</taxon>
        <taxon>Erysipelotrichia</taxon>
        <taxon>Erysipelotrichales</taxon>
        <taxon>Erysipelotrichaceae</taxon>
        <taxon>Floccifex</taxon>
    </lineage>
</organism>
<dbReference type="InterPro" id="IPR027417">
    <property type="entry name" value="P-loop_NTPase"/>
</dbReference>
<dbReference type="InterPro" id="IPR051451">
    <property type="entry name" value="PhoH2-like"/>
</dbReference>
<keyword evidence="3" id="KW-0963">Cytoplasm</keyword>
<dbReference type="SUPFAM" id="SSF52540">
    <property type="entry name" value="P-loop containing nucleoside triphosphate hydrolases"/>
    <property type="match status" value="1"/>
</dbReference>
<dbReference type="Proteomes" id="UP000470082">
    <property type="component" value="Unassembled WGS sequence"/>
</dbReference>
<keyword evidence="9" id="KW-1185">Reference proteome</keyword>
<name>A0A7X2N1E9_9FIRM</name>
<evidence type="ECO:0000256" key="4">
    <source>
        <dbReference type="ARBA" id="ARBA00022741"/>
    </source>
</evidence>
<comment type="caution">
    <text evidence="8">The sequence shown here is derived from an EMBL/GenBank/DDBJ whole genome shotgun (WGS) entry which is preliminary data.</text>
</comment>
<evidence type="ECO:0000256" key="2">
    <source>
        <dbReference type="ARBA" id="ARBA00010393"/>
    </source>
</evidence>
<dbReference type="GO" id="GO:0005829">
    <property type="term" value="C:cytosol"/>
    <property type="evidence" value="ECO:0007669"/>
    <property type="project" value="TreeGrafter"/>
</dbReference>
<dbReference type="EMBL" id="VUMM01000001">
    <property type="protein sequence ID" value="MSS00690.1"/>
    <property type="molecule type" value="Genomic_DNA"/>
</dbReference>
<dbReference type="Pfam" id="PF02562">
    <property type="entry name" value="PhoH"/>
    <property type="match status" value="1"/>
</dbReference>
<dbReference type="Gene3D" id="3.40.50.300">
    <property type="entry name" value="P-loop containing nucleotide triphosphate hydrolases"/>
    <property type="match status" value="1"/>
</dbReference>
<evidence type="ECO:0000256" key="6">
    <source>
        <dbReference type="ARBA" id="ARBA00039970"/>
    </source>
</evidence>
<gene>
    <name evidence="8" type="ORF">FYJ50_00915</name>
</gene>
<sequence>MIYPKTVGQAILCSSFKKKDIIFATGVAGTGKTYLSVCYAVSKLKNNEVSKIVLTRPAVEAGESLGFLPGDMKEKVDPYLRPLYDALYDMLGVETVEKYIEKQIIEIAPLAFMRGRTLNDAIVILDEAQNTTQAQMKMFLTRMGKNSQLIVNGDVTQIDLIKKQESGLIQACDILKGIEEIAIVHLSSKDVVRHPLVQKIIERYSMIEK</sequence>
<dbReference type="AlphaFoldDB" id="A0A7X2N1E9"/>
<dbReference type="FunFam" id="3.40.50.300:FF:000013">
    <property type="entry name" value="PhoH family ATPase"/>
    <property type="match status" value="1"/>
</dbReference>
<comment type="subcellular location">
    <subcellularLocation>
        <location evidence="1">Cytoplasm</location>
    </subcellularLocation>
</comment>
<evidence type="ECO:0000259" key="7">
    <source>
        <dbReference type="Pfam" id="PF02562"/>
    </source>
</evidence>
<protein>
    <recommendedName>
        <fullName evidence="6">PhoH-like protein</fullName>
    </recommendedName>
</protein>